<dbReference type="KEGG" id="cate:C2869_08355"/>
<keyword evidence="1" id="KW-0472">Membrane</keyword>
<dbReference type="Proteomes" id="UP000244441">
    <property type="component" value="Chromosome"/>
</dbReference>
<accession>A0A2S0VXN4</accession>
<proteinExistence type="predicted"/>
<evidence type="ECO:0000313" key="2">
    <source>
        <dbReference type="EMBL" id="AWB68971.1"/>
    </source>
</evidence>
<keyword evidence="1" id="KW-1133">Transmembrane helix</keyword>
<feature type="transmembrane region" description="Helical" evidence="1">
    <location>
        <begin position="60"/>
        <end position="83"/>
    </location>
</feature>
<reference evidence="2 3" key="1">
    <citation type="submission" date="2018-01" db="EMBL/GenBank/DDBJ databases">
        <title>Genome sequence of a Cantenovulum-like bacteria.</title>
        <authorList>
            <person name="Tan W.R."/>
            <person name="Lau N.-S."/>
            <person name="Go F."/>
            <person name="Amirul A.-A.A."/>
        </authorList>
    </citation>
    <scope>NUCLEOTIDE SEQUENCE [LARGE SCALE GENOMIC DNA]</scope>
    <source>
        <strain evidence="2 3">CCB-QB4</strain>
    </source>
</reference>
<evidence type="ECO:0000256" key="1">
    <source>
        <dbReference type="SAM" id="Phobius"/>
    </source>
</evidence>
<organism evidence="2 3">
    <name type="scientific">Saccharobesus litoralis</name>
    <dbReference type="NCBI Taxonomy" id="2172099"/>
    <lineage>
        <taxon>Bacteria</taxon>
        <taxon>Pseudomonadati</taxon>
        <taxon>Pseudomonadota</taxon>
        <taxon>Gammaproteobacteria</taxon>
        <taxon>Alteromonadales</taxon>
        <taxon>Alteromonadaceae</taxon>
        <taxon>Saccharobesus</taxon>
    </lineage>
</organism>
<dbReference type="OrthoDB" id="5298506at2"/>
<protein>
    <recommendedName>
        <fullName evidence="4">LETM1-like protein</fullName>
    </recommendedName>
</protein>
<name>A0A2S0VXN4_9ALTE</name>
<keyword evidence="1" id="KW-0812">Transmembrane</keyword>
<keyword evidence="3" id="KW-1185">Reference proteome</keyword>
<gene>
    <name evidence="2" type="ORF">C2869_08355</name>
</gene>
<evidence type="ECO:0008006" key="4">
    <source>
        <dbReference type="Google" id="ProtNLM"/>
    </source>
</evidence>
<dbReference type="EMBL" id="CP026604">
    <property type="protein sequence ID" value="AWB68971.1"/>
    <property type="molecule type" value="Genomic_DNA"/>
</dbReference>
<dbReference type="AlphaFoldDB" id="A0A2S0VXN4"/>
<sequence length="102" mass="11453">MGQKTRLAKQRLRADLLKVKKGLAQEKVETKQMLDIYKRHTRGEASKEEMRLANQQFLDLMKGLGLGVLAILPFAPITLPIVVKLGQKLGVDIIPSAFKDKQ</sequence>
<evidence type="ECO:0000313" key="3">
    <source>
        <dbReference type="Proteomes" id="UP000244441"/>
    </source>
</evidence>
<dbReference type="RefSeq" id="WP_108605012.1">
    <property type="nucleotide sequence ID" value="NZ_CP026604.1"/>
</dbReference>